<proteinExistence type="predicted"/>
<sequence length="368" mass="40394">MHRYRANELGSLQTDENAVPGVVGARRTPGLHKALLSSKTALGGAAGNFAQAHTPGPWKTPAAGKTNVKTGRRLLGDITNATPGWGGHDEVKKSARAQVATRRKSGQYAPKPLAPVTQRRVHAEVAPVSNVHMREQSPVPEDGGVEYMPPSPKALPYVPPAALDWLSLLQPDNPDCYRFRRMPMDTLSTQLPSNVDAWSLPFDERERKAEPDALLAATPDVTDLLHCDIEETDTFELLPFVAFSVPTGPGHHERRRQPLSKLMRTMAQRVSREKGRMPITRRRASRILAVGSPLPPTRKRLSSGRKAGMPSRLPMLKARCELPTSAQPQPTLEHPMVTAAVSGSRIPQPRSFIAQNQRVDRPGDSRKQ</sequence>
<evidence type="ECO:0000313" key="2">
    <source>
        <dbReference type="EMBL" id="RKP08254.1"/>
    </source>
</evidence>
<accession>A0A4P9XQD9</accession>
<keyword evidence="3" id="KW-1185">Reference proteome</keyword>
<dbReference type="OrthoDB" id="5327145at2759"/>
<feature type="region of interest" description="Disordered" evidence="1">
    <location>
        <begin position="80"/>
        <end position="110"/>
    </location>
</feature>
<feature type="compositionally biased region" description="Basic and acidic residues" evidence="1">
    <location>
        <begin position="358"/>
        <end position="368"/>
    </location>
</feature>
<feature type="region of interest" description="Disordered" evidence="1">
    <location>
        <begin position="325"/>
        <end position="368"/>
    </location>
</feature>
<reference evidence="3" key="1">
    <citation type="journal article" date="2018" name="Nat. Microbiol.">
        <title>Leveraging single-cell genomics to expand the fungal tree of life.</title>
        <authorList>
            <person name="Ahrendt S.R."/>
            <person name="Quandt C.A."/>
            <person name="Ciobanu D."/>
            <person name="Clum A."/>
            <person name="Salamov A."/>
            <person name="Andreopoulos B."/>
            <person name="Cheng J.F."/>
            <person name="Woyke T."/>
            <person name="Pelin A."/>
            <person name="Henrissat B."/>
            <person name="Reynolds N.K."/>
            <person name="Benny G.L."/>
            <person name="Smith M.E."/>
            <person name="James T.Y."/>
            <person name="Grigoriev I.V."/>
        </authorList>
    </citation>
    <scope>NUCLEOTIDE SEQUENCE [LARGE SCALE GENOMIC DNA]</scope>
    <source>
        <strain evidence="3">RSA 1356</strain>
    </source>
</reference>
<protein>
    <submittedName>
        <fullName evidence="2">Uncharacterized protein</fullName>
    </submittedName>
</protein>
<evidence type="ECO:0000256" key="1">
    <source>
        <dbReference type="SAM" id="MobiDB-lite"/>
    </source>
</evidence>
<gene>
    <name evidence="2" type="ORF">THASP1DRAFT_29933</name>
</gene>
<evidence type="ECO:0000313" key="3">
    <source>
        <dbReference type="Proteomes" id="UP000271241"/>
    </source>
</evidence>
<dbReference type="AlphaFoldDB" id="A0A4P9XQD9"/>
<organism evidence="2 3">
    <name type="scientific">Thamnocephalis sphaerospora</name>
    <dbReference type="NCBI Taxonomy" id="78915"/>
    <lineage>
        <taxon>Eukaryota</taxon>
        <taxon>Fungi</taxon>
        <taxon>Fungi incertae sedis</taxon>
        <taxon>Zoopagomycota</taxon>
        <taxon>Zoopagomycotina</taxon>
        <taxon>Zoopagomycetes</taxon>
        <taxon>Zoopagales</taxon>
        <taxon>Sigmoideomycetaceae</taxon>
        <taxon>Thamnocephalis</taxon>
    </lineage>
</organism>
<dbReference type="EMBL" id="KZ992620">
    <property type="protein sequence ID" value="RKP08254.1"/>
    <property type="molecule type" value="Genomic_DNA"/>
</dbReference>
<name>A0A4P9XQD9_9FUNG</name>
<dbReference type="Proteomes" id="UP000271241">
    <property type="component" value="Unassembled WGS sequence"/>
</dbReference>